<sequence>MKIIGRDAENVKLKSWYKSGKAEFIAIYGRRRVGKTYLVNTFFDNQFTFDATGIIGGTRTEELDAFYSALVEYGYSGPKPKKWMEAFESLKGLLKEKIVKGKRAVVFIDELPCLATPKSDLVKALDYFWNKWGSRQKELMLIVCGSATSWIVRNIIDNKGGLHNRITHEMHLFPFHLKETKEFLQANKFKWNDITVLQAYMILGGIPYYLGLLDSGMSLADNIDALFFAEGAQLRGEYERLYKSLFKTPERYKAIIKLLSDTKKGLTRKEIAEKLKVPNNGHLSDMLEDLVNCDFIRHYNVLGKSVRSSGGLYQLVDFFSLFHASFIKSKNTDTHYWQHTLNTTTQNNWYGLTYEKVAMAHIPQILRAIGMDRILTEYYSWRSQSSDPGAQIDLIIDRADGFLNICEVKYFKGDYALTKSEADKIDNRVSAFQQETGTDKNILVTLITVKPVKENAWTDTVSSFVTLQDLLV</sequence>
<dbReference type="AlphaFoldDB" id="A0A0B4N1C9"/>
<dbReference type="GO" id="GO:0005524">
    <property type="term" value="F:ATP binding"/>
    <property type="evidence" value="ECO:0007669"/>
    <property type="project" value="InterPro"/>
</dbReference>
<dbReference type="EMBL" id="KJ631405">
    <property type="protein sequence ID" value="AIF26282.1"/>
    <property type="molecule type" value="Genomic_DNA"/>
</dbReference>
<feature type="domain" description="ATPase" evidence="1">
    <location>
        <begin position="6"/>
        <end position="212"/>
    </location>
</feature>
<dbReference type="InterPro" id="IPR011579">
    <property type="entry name" value="ATPase_dom"/>
</dbReference>
<name>A0A0B4N1C9_9BACT</name>
<dbReference type="Gene3D" id="3.40.50.300">
    <property type="entry name" value="P-loop containing nucleotide triphosphate hydrolases"/>
    <property type="match status" value="1"/>
</dbReference>
<dbReference type="InterPro" id="IPR027417">
    <property type="entry name" value="P-loop_NTPase"/>
</dbReference>
<evidence type="ECO:0000313" key="2">
    <source>
        <dbReference type="EMBL" id="AIF26282.1"/>
    </source>
</evidence>
<dbReference type="PANTHER" id="PTHR34704:SF1">
    <property type="entry name" value="ATPASE"/>
    <property type="match status" value="1"/>
</dbReference>
<accession>A0A0B4N1C9</accession>
<organism evidence="2">
    <name type="scientific">uncultured bacterium Lq_025_E06</name>
    <dbReference type="NCBI Taxonomy" id="1489290"/>
    <lineage>
        <taxon>Bacteria</taxon>
        <taxon>environmental samples</taxon>
    </lineage>
</organism>
<reference evidence="2" key="1">
    <citation type="submission" date="2014-03" db="EMBL/GenBank/DDBJ databases">
        <title>A sequence of cellulolytic fosmid clone of goat rumen metagenome.</title>
        <authorList>
            <person name="Lee K.-T."/>
            <person name="Kim J.-Y."/>
            <person name="Kim Y.-J."/>
            <person name="Ahn J.-H."/>
            <person name="Park M.-N."/>
            <person name="Kim J.-H."/>
            <person name="Kim T.-H."/>
        </authorList>
    </citation>
    <scope>NUCLEOTIDE SEQUENCE</scope>
</reference>
<dbReference type="SUPFAM" id="SSF52540">
    <property type="entry name" value="P-loop containing nucleoside triphosphate hydrolases"/>
    <property type="match status" value="1"/>
</dbReference>
<proteinExistence type="predicted"/>
<dbReference type="PANTHER" id="PTHR34704">
    <property type="entry name" value="ATPASE"/>
    <property type="match status" value="1"/>
</dbReference>
<evidence type="ECO:0000259" key="1">
    <source>
        <dbReference type="Pfam" id="PF01637"/>
    </source>
</evidence>
<dbReference type="Pfam" id="PF01637">
    <property type="entry name" value="ATPase_2"/>
    <property type="match status" value="1"/>
</dbReference>
<protein>
    <submittedName>
        <fullName evidence="2">Putative archaeal ATPase family protein</fullName>
    </submittedName>
</protein>